<sequence length="267" mass="31054">MFNIVLKRTFEEFSDNFKVALSFGVLFIFVAIFVFFEQFFISSGTVFLFFDINLFTLVGLICALVFLYAFSFFISLSVYSIQRDIHRLTLDEYWSVLLKKGSLNIFIFYFFLVLLFFVLSILGLTFSQVVFSSVVMFVISTLLMYVPQSIIFDEVGVGYAIRESVSFWRKSFGVSFGILFLSTIALFLIILIEFVFDYFGFPGSIISFVLVLIFLIPFVEQMKSYAYILKNNLIRASEVSSARRKKKFVEPFERTTRLREKNPRGKL</sequence>
<evidence type="ECO:0000256" key="1">
    <source>
        <dbReference type="SAM" id="Phobius"/>
    </source>
</evidence>
<name>A0A7K4C050_9ARCH</name>
<feature type="transmembrane region" description="Helical" evidence="1">
    <location>
        <begin position="53"/>
        <end position="81"/>
    </location>
</feature>
<organism evidence="2 3">
    <name type="scientific">Candidatus Iainarchaeum sp</name>
    <dbReference type="NCBI Taxonomy" id="3101447"/>
    <lineage>
        <taxon>Archaea</taxon>
        <taxon>Candidatus Iainarchaeota</taxon>
        <taxon>Candidatus Iainarchaeia</taxon>
        <taxon>Candidatus Iainarchaeales</taxon>
        <taxon>Candidatus Iainarchaeaceae</taxon>
        <taxon>Candidatus Iainarchaeum</taxon>
    </lineage>
</organism>
<dbReference type="AlphaFoldDB" id="A0A7K4C050"/>
<feature type="transmembrane region" description="Helical" evidence="1">
    <location>
        <begin position="172"/>
        <end position="192"/>
    </location>
</feature>
<feature type="transmembrane region" description="Helical" evidence="1">
    <location>
        <begin position="130"/>
        <end position="152"/>
    </location>
</feature>
<accession>A0A7K4C050</accession>
<gene>
    <name evidence="2" type="ORF">GX950_03715</name>
</gene>
<dbReference type="Proteomes" id="UP000526302">
    <property type="component" value="Unassembled WGS sequence"/>
</dbReference>
<proteinExistence type="predicted"/>
<dbReference type="EMBL" id="JAAZKV010000030">
    <property type="protein sequence ID" value="NMA44890.1"/>
    <property type="molecule type" value="Genomic_DNA"/>
</dbReference>
<feature type="transmembrane region" description="Helical" evidence="1">
    <location>
        <begin position="20"/>
        <end position="41"/>
    </location>
</feature>
<reference evidence="2 3" key="1">
    <citation type="journal article" date="2020" name="Biotechnol. Biofuels">
        <title>New insights from the biogas microbiome by comprehensive genome-resolved metagenomics of nearly 1600 species originating from multiple anaerobic digesters.</title>
        <authorList>
            <person name="Campanaro S."/>
            <person name="Treu L."/>
            <person name="Rodriguez-R L.M."/>
            <person name="Kovalovszki A."/>
            <person name="Ziels R.M."/>
            <person name="Maus I."/>
            <person name="Zhu X."/>
            <person name="Kougias P.G."/>
            <person name="Basile A."/>
            <person name="Luo G."/>
            <person name="Schluter A."/>
            <person name="Konstantinidis K.T."/>
            <person name="Angelidaki I."/>
        </authorList>
    </citation>
    <scope>NUCLEOTIDE SEQUENCE [LARGE SCALE GENOMIC DNA]</scope>
    <source>
        <strain evidence="2">AS22ysBPME_79</strain>
    </source>
</reference>
<evidence type="ECO:0008006" key="4">
    <source>
        <dbReference type="Google" id="ProtNLM"/>
    </source>
</evidence>
<evidence type="ECO:0000313" key="3">
    <source>
        <dbReference type="Proteomes" id="UP000526302"/>
    </source>
</evidence>
<protein>
    <recommendedName>
        <fullName evidence="4">Glycerophosphoryl diester phosphodiesterase membrane domain-containing protein</fullName>
    </recommendedName>
</protein>
<keyword evidence="1" id="KW-0812">Transmembrane</keyword>
<keyword evidence="1" id="KW-0472">Membrane</keyword>
<feature type="transmembrane region" description="Helical" evidence="1">
    <location>
        <begin position="102"/>
        <end position="124"/>
    </location>
</feature>
<keyword evidence="1" id="KW-1133">Transmembrane helix</keyword>
<evidence type="ECO:0000313" key="2">
    <source>
        <dbReference type="EMBL" id="NMA44890.1"/>
    </source>
</evidence>
<comment type="caution">
    <text evidence="2">The sequence shown here is derived from an EMBL/GenBank/DDBJ whole genome shotgun (WGS) entry which is preliminary data.</text>
</comment>
<feature type="transmembrane region" description="Helical" evidence="1">
    <location>
        <begin position="198"/>
        <end position="219"/>
    </location>
</feature>